<accession>A0A2G8TFC8</accession>
<proteinExistence type="predicted"/>
<gene>
    <name evidence="2" type="ORF">CR105_12650</name>
</gene>
<sequence>MNLRTHSRPFAFAMLAMLFSLASHRAARLQLRRPPAGLSGAPARVRRLTFGNPIRRLGLLAGAH</sequence>
<feature type="signal peptide" evidence="1">
    <location>
        <begin position="1"/>
        <end position="22"/>
    </location>
</feature>
<evidence type="ECO:0000313" key="3">
    <source>
        <dbReference type="Proteomes" id="UP000230390"/>
    </source>
</evidence>
<keyword evidence="1" id="KW-0732">Signal</keyword>
<feature type="chain" id="PRO_5013909962" evidence="1">
    <location>
        <begin position="23"/>
        <end position="64"/>
    </location>
</feature>
<evidence type="ECO:0000256" key="1">
    <source>
        <dbReference type="SAM" id="SignalP"/>
    </source>
</evidence>
<keyword evidence="3" id="KW-1185">Reference proteome</keyword>
<name>A0A2G8TFC8_9BURK</name>
<dbReference type="Proteomes" id="UP000230390">
    <property type="component" value="Unassembled WGS sequence"/>
</dbReference>
<evidence type="ECO:0000313" key="2">
    <source>
        <dbReference type="EMBL" id="PIL44755.1"/>
    </source>
</evidence>
<dbReference type="RefSeq" id="WP_099788815.1">
    <property type="nucleotide sequence ID" value="NZ_JBHLYV010000004.1"/>
</dbReference>
<dbReference type="AlphaFoldDB" id="A0A2G8TFC8"/>
<comment type="caution">
    <text evidence="2">The sequence shown here is derived from an EMBL/GenBank/DDBJ whole genome shotgun (WGS) entry which is preliminary data.</text>
</comment>
<dbReference type="EMBL" id="PDOC01000006">
    <property type="protein sequence ID" value="PIL44755.1"/>
    <property type="molecule type" value="Genomic_DNA"/>
</dbReference>
<reference evidence="2 3" key="1">
    <citation type="submission" date="2017-10" db="EMBL/GenBank/DDBJ databases">
        <title>Massilia psychrophilum sp. nov., a novel purple-pigmented bacterium isolated from Tianshan glacier, Xinjiang Municipality, China.</title>
        <authorList>
            <person name="Wang H."/>
        </authorList>
    </citation>
    <scope>NUCLEOTIDE SEQUENCE [LARGE SCALE GENOMIC DNA]</scope>
    <source>
        <strain evidence="2 3">JCM 30074</strain>
    </source>
</reference>
<organism evidence="2 3">
    <name type="scientific">Massilia eurypsychrophila</name>
    <dbReference type="NCBI Taxonomy" id="1485217"/>
    <lineage>
        <taxon>Bacteria</taxon>
        <taxon>Pseudomonadati</taxon>
        <taxon>Pseudomonadota</taxon>
        <taxon>Betaproteobacteria</taxon>
        <taxon>Burkholderiales</taxon>
        <taxon>Oxalobacteraceae</taxon>
        <taxon>Telluria group</taxon>
        <taxon>Massilia</taxon>
    </lineage>
</organism>
<protein>
    <submittedName>
        <fullName evidence="2">Uncharacterized protein</fullName>
    </submittedName>
</protein>